<accession>A0A2S2Q460</accession>
<reference evidence="1" key="1">
    <citation type="submission" date="2018-04" db="EMBL/GenBank/DDBJ databases">
        <title>Transcriptome assembly of Sipha flava.</title>
        <authorList>
            <person name="Scully E.D."/>
            <person name="Geib S.M."/>
            <person name="Palmer N.A."/>
            <person name="Koch K."/>
            <person name="Bradshaw J."/>
            <person name="Heng-Moss T."/>
            <person name="Sarath G."/>
        </authorList>
    </citation>
    <scope>NUCLEOTIDE SEQUENCE</scope>
</reference>
<gene>
    <name evidence="1" type="primary">pol_60</name>
    <name evidence="1" type="ORF">g.31085</name>
</gene>
<keyword evidence="1" id="KW-0808">Transferase</keyword>
<dbReference type="EMBL" id="GGMS01003188">
    <property type="protein sequence ID" value="MBY72391.1"/>
    <property type="molecule type" value="Transcribed_RNA"/>
</dbReference>
<dbReference type="GO" id="GO:0003964">
    <property type="term" value="F:RNA-directed DNA polymerase activity"/>
    <property type="evidence" value="ECO:0007669"/>
    <property type="project" value="UniProtKB-KW"/>
</dbReference>
<dbReference type="AlphaFoldDB" id="A0A2S2Q460"/>
<evidence type="ECO:0000313" key="1">
    <source>
        <dbReference type="EMBL" id="MBY72391.1"/>
    </source>
</evidence>
<protein>
    <submittedName>
        <fullName evidence="1">RNA-directed DNA polymerase from mobile element jockey</fullName>
    </submittedName>
</protein>
<keyword evidence="1" id="KW-0548">Nucleotidyltransferase</keyword>
<organism evidence="1">
    <name type="scientific">Sipha flava</name>
    <name type="common">yellow sugarcane aphid</name>
    <dbReference type="NCBI Taxonomy" id="143950"/>
    <lineage>
        <taxon>Eukaryota</taxon>
        <taxon>Metazoa</taxon>
        <taxon>Ecdysozoa</taxon>
        <taxon>Arthropoda</taxon>
        <taxon>Hexapoda</taxon>
        <taxon>Insecta</taxon>
        <taxon>Pterygota</taxon>
        <taxon>Neoptera</taxon>
        <taxon>Paraneoptera</taxon>
        <taxon>Hemiptera</taxon>
        <taxon>Sternorrhyncha</taxon>
        <taxon>Aphidomorpha</taxon>
        <taxon>Aphidoidea</taxon>
        <taxon>Aphididae</taxon>
        <taxon>Sipha</taxon>
    </lineage>
</organism>
<sequence length="132" mass="15084">MKKYPSLTPVPKNWYLFKLTLETKIDLSTSLKSISEIDNAVESFTKIIQNSATASSPESKISNSKKKNLLPHIQQLLSKKRQARNRWQSTSMLSDKKALNQSTNSLRNTLKIYNSDKYQSYVKSLSNNKNSI</sequence>
<keyword evidence="1" id="KW-0695">RNA-directed DNA polymerase</keyword>
<proteinExistence type="predicted"/>
<name>A0A2S2Q460_9HEMI</name>